<dbReference type="Ensembl" id="ENSMICT00000046097.2">
    <property type="protein sequence ID" value="ENSMICP00000033312.2"/>
    <property type="gene ID" value="ENSMICG00000014240.3"/>
</dbReference>
<feature type="transmembrane region" description="Helical" evidence="16">
    <location>
        <begin position="467"/>
        <end position="486"/>
    </location>
</feature>
<keyword evidence="13" id="KW-0325">Glycoprotein</keyword>
<feature type="transmembrane region" description="Helical" evidence="16">
    <location>
        <begin position="431"/>
        <end position="455"/>
    </location>
</feature>
<keyword evidence="6 17" id="KW-0732">Signal</keyword>
<dbReference type="PROSITE" id="PS00010">
    <property type="entry name" value="ASX_HYDROXYL"/>
    <property type="match status" value="2"/>
</dbReference>
<evidence type="ECO:0000259" key="19">
    <source>
        <dbReference type="PROSITE" id="PS50221"/>
    </source>
</evidence>
<dbReference type="Proteomes" id="UP000694394">
    <property type="component" value="Chromosome 24"/>
</dbReference>
<dbReference type="InterPro" id="IPR000832">
    <property type="entry name" value="GPCR_2_secretin-like"/>
</dbReference>
<keyword evidence="3" id="KW-1003">Cell membrane</keyword>
<dbReference type="SUPFAM" id="SSF81321">
    <property type="entry name" value="Family A G protein-coupled receptor-like"/>
    <property type="match status" value="1"/>
</dbReference>
<accession>A0A8C5W7A3</accession>
<evidence type="ECO:0000256" key="1">
    <source>
        <dbReference type="ARBA" id="ARBA00004651"/>
    </source>
</evidence>
<dbReference type="EMBL" id="ABDC03027740">
    <property type="status" value="NOT_ANNOTATED_CDS"/>
    <property type="molecule type" value="Genomic_DNA"/>
</dbReference>
<dbReference type="PANTHER" id="PTHR12011:SF328">
    <property type="entry name" value="ADHESION G PROTEIN-COUPLED RECEPTOR E2"/>
    <property type="match status" value="1"/>
</dbReference>
<feature type="domain" description="EGF-like" evidence="18">
    <location>
        <begin position="108"/>
        <end position="146"/>
    </location>
</feature>
<dbReference type="PRINTS" id="PR01278">
    <property type="entry name" value="CD97PROTEIN"/>
</dbReference>
<dbReference type="PROSITE" id="PS01187">
    <property type="entry name" value="EGF_CA"/>
    <property type="match status" value="2"/>
</dbReference>
<gene>
    <name evidence="21" type="primary">ADGRE2</name>
</gene>
<dbReference type="Pfam" id="PF01825">
    <property type="entry name" value="GPS"/>
    <property type="match status" value="1"/>
</dbReference>
<keyword evidence="12" id="KW-1015">Disulfide bond</keyword>
<protein>
    <submittedName>
        <fullName evidence="21">Adhesion G protein-coupled receptor E2</fullName>
    </submittedName>
</protein>
<dbReference type="InterPro" id="IPR057244">
    <property type="entry name" value="GAIN_B"/>
</dbReference>
<feature type="compositionally biased region" description="Polar residues" evidence="15">
    <location>
        <begin position="708"/>
        <end position="721"/>
    </location>
</feature>
<dbReference type="SMART" id="SM00179">
    <property type="entry name" value="EGF_CA"/>
    <property type="match status" value="2"/>
</dbReference>
<dbReference type="GO" id="GO:0005886">
    <property type="term" value="C:plasma membrane"/>
    <property type="evidence" value="ECO:0007669"/>
    <property type="project" value="UniProtKB-SubCell"/>
</dbReference>
<dbReference type="GO" id="GO:0005509">
    <property type="term" value="F:calcium ion binding"/>
    <property type="evidence" value="ECO:0007669"/>
    <property type="project" value="InterPro"/>
</dbReference>
<feature type="transmembrane region" description="Helical" evidence="16">
    <location>
        <begin position="542"/>
        <end position="560"/>
    </location>
</feature>
<dbReference type="PRINTS" id="PR00249">
    <property type="entry name" value="GPCRSECRETIN"/>
</dbReference>
<dbReference type="PROSITE" id="PS50261">
    <property type="entry name" value="G_PROTEIN_RECEP_F2_4"/>
    <property type="match status" value="1"/>
</dbReference>
<dbReference type="Gene3D" id="1.20.1070.10">
    <property type="entry name" value="Rhodopsin 7-helix transmembrane proteins"/>
    <property type="match status" value="1"/>
</dbReference>
<feature type="chain" id="PRO_5034146677" evidence="17">
    <location>
        <begin position="20"/>
        <end position="729"/>
    </location>
</feature>
<dbReference type="PANTHER" id="PTHR12011">
    <property type="entry name" value="ADHESION G-PROTEIN COUPLED RECEPTOR"/>
    <property type="match status" value="1"/>
</dbReference>
<name>A0A8C5W7A3_MICMU</name>
<comment type="caution">
    <text evidence="14">Lacks conserved residue(s) required for the propagation of feature annotation.</text>
</comment>
<keyword evidence="11 16" id="KW-0472">Membrane</keyword>
<keyword evidence="10 16" id="KW-1133">Transmembrane helix</keyword>
<dbReference type="InterPro" id="IPR017981">
    <property type="entry name" value="GPCR_2-like_7TM"/>
</dbReference>
<evidence type="ECO:0000256" key="7">
    <source>
        <dbReference type="ARBA" id="ARBA00022737"/>
    </source>
</evidence>
<sequence length="729" mass="80181">RPVPVAALCVLLALSEAEAQDAGGCDRWCPPNAMCANTTACRCKPGFSSSGAEIFTDFMVSCDDVDECALGQHQCHNSTLCLNNVGGYECRCRPGWRPGLTRFSGSADVDECSSGQHRCHPSTFCVNAVGSYTCRCRPGWRPKPGVPNNQNITVCQETPFTNWTEPPPGIRSQSLSRFFNKIQDLDRDFKPDSAQKTLMENVHELLETPGDLETLLRTQQHCVAGHLLVGLEDVLRRLSKSLPDGPLTVSCPAGTELSLKVLKQRDGNVTLSQTQAKMQLNWTLAQKVGDTGPSVVGLVSTRGMGKLLAEAPLVLEPELTALQERHKGWLQDAHPTLLSYVSSAFLSNKDTQNLSSQVTFIFSHLSSVIPGPRQKVFCAFWKPDQKGYGHWATTGCRMLDLRDTSTTCHCSHLSSFAVLMAHYHVQEEDPVLAVVTYVGLGLSLLCLLLAALTFLLCRAIQNTSTSLHLQLSLCLFLAHLLFLTAIDRTEPQALCALVAGALHYLYLAAFAWMLLEGLHLCLAARNLTVANYSGTNRRVRKLMFPVGYGVPAVIVAISAASHPHLYGTPARCWLNPEKGFIWAFLGPVCAIFSVNLAFFLMTLWILKSKLSSLNSEVSTLQNTRMLTFKATAQLCILGCTWCLGMLQVGPAAQVMAYLFIIINSLQGVLIFLVYCLLSQQVREQYRKWFKGMRKLRAESEVYMISSRATSADTSSPSTVRTRTAPRAQH</sequence>
<evidence type="ECO:0000256" key="12">
    <source>
        <dbReference type="ARBA" id="ARBA00023157"/>
    </source>
</evidence>
<dbReference type="PROSITE" id="PS50221">
    <property type="entry name" value="GAIN_B"/>
    <property type="match status" value="1"/>
</dbReference>
<evidence type="ECO:0000256" key="9">
    <source>
        <dbReference type="ARBA" id="ARBA00022889"/>
    </source>
</evidence>
<dbReference type="FunFam" id="2.60.220.50:FF:000007">
    <property type="entry name" value="Adhesion G protein-coupled receptor E5"/>
    <property type="match status" value="1"/>
</dbReference>
<dbReference type="SUPFAM" id="SSF57196">
    <property type="entry name" value="EGF/Laminin"/>
    <property type="match status" value="2"/>
</dbReference>
<comment type="subcellular location">
    <subcellularLocation>
        <location evidence="1">Cell membrane</location>
        <topology evidence="1">Multi-pass membrane protein</topology>
    </subcellularLocation>
</comment>
<keyword evidence="7" id="KW-0677">Repeat</keyword>
<dbReference type="Pfam" id="PF07645">
    <property type="entry name" value="EGF_CA"/>
    <property type="match status" value="2"/>
</dbReference>
<feature type="domain" description="EGF-like" evidence="18">
    <location>
        <begin position="64"/>
        <end position="104"/>
    </location>
</feature>
<dbReference type="EMBL" id="ABDC03027741">
    <property type="status" value="NOT_ANNOTATED_CDS"/>
    <property type="molecule type" value="Genomic_DNA"/>
</dbReference>
<evidence type="ECO:0000313" key="21">
    <source>
        <dbReference type="Ensembl" id="ENSMICP00000033312.2"/>
    </source>
</evidence>
<evidence type="ECO:0000256" key="13">
    <source>
        <dbReference type="ARBA" id="ARBA00023180"/>
    </source>
</evidence>
<dbReference type="GO" id="GO:0007166">
    <property type="term" value="P:cell surface receptor signaling pathway"/>
    <property type="evidence" value="ECO:0007669"/>
    <property type="project" value="InterPro"/>
</dbReference>
<keyword evidence="5 16" id="KW-0812">Transmembrane</keyword>
<evidence type="ECO:0000256" key="16">
    <source>
        <dbReference type="SAM" id="Phobius"/>
    </source>
</evidence>
<dbReference type="GO" id="GO:0007189">
    <property type="term" value="P:adenylate cyclase-activating G protein-coupled receptor signaling pathway"/>
    <property type="evidence" value="ECO:0007669"/>
    <property type="project" value="TreeGrafter"/>
</dbReference>
<feature type="region of interest" description="Disordered" evidence="15">
    <location>
        <begin position="708"/>
        <end position="729"/>
    </location>
</feature>
<feature type="signal peptide" evidence="17">
    <location>
        <begin position="1"/>
        <end position="19"/>
    </location>
</feature>
<evidence type="ECO:0000256" key="17">
    <source>
        <dbReference type="SAM" id="SignalP"/>
    </source>
</evidence>
<organism evidence="21 22">
    <name type="scientific">Microcebus murinus</name>
    <name type="common">Gray mouse lemur</name>
    <name type="synonym">Lemur murinus</name>
    <dbReference type="NCBI Taxonomy" id="30608"/>
    <lineage>
        <taxon>Eukaryota</taxon>
        <taxon>Metazoa</taxon>
        <taxon>Chordata</taxon>
        <taxon>Craniata</taxon>
        <taxon>Vertebrata</taxon>
        <taxon>Euteleostomi</taxon>
        <taxon>Mammalia</taxon>
        <taxon>Eutheria</taxon>
        <taxon>Euarchontoglires</taxon>
        <taxon>Primates</taxon>
        <taxon>Strepsirrhini</taxon>
        <taxon>Lemuriformes</taxon>
        <taxon>Cheirogaleidae</taxon>
        <taxon>Microcebus</taxon>
    </lineage>
</organism>
<feature type="transmembrane region" description="Helical" evidence="16">
    <location>
        <begin position="501"/>
        <end position="522"/>
    </location>
</feature>
<dbReference type="InterPro" id="IPR046338">
    <property type="entry name" value="GAIN_dom_sf"/>
</dbReference>
<evidence type="ECO:0000259" key="18">
    <source>
        <dbReference type="PROSITE" id="PS50026"/>
    </source>
</evidence>
<proteinExistence type="inferred from homology"/>
<dbReference type="SMART" id="SM00181">
    <property type="entry name" value="EGF"/>
    <property type="match status" value="3"/>
</dbReference>
<dbReference type="GeneTree" id="ENSGT00940000162597"/>
<dbReference type="FunFam" id="2.10.25.10:FF:000269">
    <property type="entry name" value="Adhesion G protein-coupled receptor E2"/>
    <property type="match status" value="1"/>
</dbReference>
<dbReference type="Gene3D" id="2.10.25.10">
    <property type="entry name" value="Laminin"/>
    <property type="match status" value="3"/>
</dbReference>
<dbReference type="AlphaFoldDB" id="A0A8C5W7A3"/>
<dbReference type="Gene3D" id="2.60.220.50">
    <property type="match status" value="1"/>
</dbReference>
<comment type="similarity">
    <text evidence="2">Belongs to the G-protein coupled receptor 2 family. Adhesion G-protein coupled receptor (ADGR) subfamily.</text>
</comment>
<dbReference type="InterPro" id="IPR003056">
    <property type="entry name" value="GPCR_2_ADGRE2_ADGRE5"/>
</dbReference>
<feature type="domain" description="GAIN-B" evidence="19">
    <location>
        <begin position="245"/>
        <end position="426"/>
    </location>
</feature>
<keyword evidence="4 14" id="KW-0245">EGF-like domain</keyword>
<feature type="transmembrane region" description="Helical" evidence="16">
    <location>
        <begin position="626"/>
        <end position="648"/>
    </location>
</feature>
<evidence type="ECO:0000256" key="14">
    <source>
        <dbReference type="PROSITE-ProRule" id="PRU00076"/>
    </source>
</evidence>
<evidence type="ECO:0000256" key="3">
    <source>
        <dbReference type="ARBA" id="ARBA00022475"/>
    </source>
</evidence>
<dbReference type="GO" id="GO:0007155">
    <property type="term" value="P:cell adhesion"/>
    <property type="evidence" value="ECO:0007669"/>
    <property type="project" value="UniProtKB-KW"/>
</dbReference>
<evidence type="ECO:0000256" key="10">
    <source>
        <dbReference type="ARBA" id="ARBA00022989"/>
    </source>
</evidence>
<dbReference type="InterPro" id="IPR018097">
    <property type="entry name" value="EGF_Ca-bd_CS"/>
</dbReference>
<dbReference type="Pfam" id="PF00002">
    <property type="entry name" value="7tm_2"/>
    <property type="match status" value="1"/>
</dbReference>
<dbReference type="InterPro" id="IPR049883">
    <property type="entry name" value="NOTCH1_EGF-like"/>
</dbReference>
<reference evidence="21" key="1">
    <citation type="submission" date="2016-12" db="EMBL/GenBank/DDBJ databases">
        <title>Mouse lemur reference genome and diversity panel.</title>
        <authorList>
            <person name="Harris R."/>
            <person name="Larsen P."/>
            <person name="Liu Y."/>
            <person name="Hughes D.S."/>
            <person name="Murali S."/>
            <person name="Raveendran M."/>
            <person name="Korchina V."/>
            <person name="Wang M."/>
            <person name="Jhangiani S."/>
            <person name="Bandaranaike D."/>
            <person name="Bellair M."/>
            <person name="Blankenburg K."/>
            <person name="Chao H."/>
            <person name="Dahdouli M."/>
            <person name="Dinh H."/>
            <person name="Doddapaneni H."/>
            <person name="English A."/>
            <person name="Firestine M."/>
            <person name="Gnanaolivu R."/>
            <person name="Gross S."/>
            <person name="Hernandez B."/>
            <person name="Javaid M."/>
            <person name="Jayaseelan J."/>
            <person name="Jones J."/>
            <person name="Khan Z."/>
            <person name="Kovar C."/>
            <person name="Kurapati P."/>
            <person name="Le B."/>
            <person name="Lee S."/>
            <person name="Li M."/>
            <person name="Mathew T."/>
            <person name="Narasimhan A."/>
            <person name="Ngo D."/>
            <person name="Nguyen L."/>
            <person name="Okwuonu G."/>
            <person name="Ongeri F."/>
            <person name="Osuji N."/>
            <person name="Pu L.-L."/>
            <person name="Puazo M."/>
            <person name="Quiroz J."/>
            <person name="Raj R."/>
            <person name="Rajbhandari K."/>
            <person name="Reid J.G."/>
            <person name="Santibanez J."/>
            <person name="Sexton D."/>
            <person name="Skinner E."/>
            <person name="Vee V."/>
            <person name="Weissenberger G."/>
            <person name="Wu Y."/>
            <person name="Xin Y."/>
            <person name="Han Y."/>
            <person name="Campbell C."/>
            <person name="Brown A."/>
            <person name="Sullivan B."/>
            <person name="Shelton J."/>
            <person name="Brown S."/>
            <person name="Dudchenko O."/>
            <person name="Machol I."/>
            <person name="Durand N."/>
            <person name="Shamim M."/>
            <person name="Lieberman A."/>
            <person name="Muzny D.M."/>
            <person name="Richards S."/>
            <person name="Yoder A."/>
            <person name="Worley K.C."/>
            <person name="Rogers J."/>
            <person name="Gibbs R.A."/>
        </authorList>
    </citation>
    <scope>NUCLEOTIDE SEQUENCE [LARGE SCALE GENOMIC DNA]</scope>
</reference>
<dbReference type="FunFam" id="2.10.25.10:FF:000038">
    <property type="entry name" value="Fibrillin 2"/>
    <property type="match status" value="1"/>
</dbReference>
<reference evidence="21" key="2">
    <citation type="submission" date="2025-08" db="UniProtKB">
        <authorList>
            <consortium name="Ensembl"/>
        </authorList>
    </citation>
    <scope>IDENTIFICATION</scope>
</reference>
<reference evidence="21" key="3">
    <citation type="submission" date="2025-09" db="UniProtKB">
        <authorList>
            <consortium name="Ensembl"/>
        </authorList>
    </citation>
    <scope>IDENTIFICATION</scope>
</reference>
<feature type="transmembrane region" description="Helical" evidence="16">
    <location>
        <begin position="654"/>
        <end position="677"/>
    </location>
</feature>
<dbReference type="GO" id="GO:0004930">
    <property type="term" value="F:G protein-coupled receptor activity"/>
    <property type="evidence" value="ECO:0007669"/>
    <property type="project" value="InterPro"/>
</dbReference>
<evidence type="ECO:0000256" key="2">
    <source>
        <dbReference type="ARBA" id="ARBA00007343"/>
    </source>
</evidence>
<evidence type="ECO:0000313" key="22">
    <source>
        <dbReference type="Proteomes" id="UP000694394"/>
    </source>
</evidence>
<evidence type="ECO:0000256" key="5">
    <source>
        <dbReference type="ARBA" id="ARBA00022692"/>
    </source>
</evidence>
<feature type="transmembrane region" description="Helical" evidence="16">
    <location>
        <begin position="580"/>
        <end position="606"/>
    </location>
</feature>
<evidence type="ECO:0000259" key="20">
    <source>
        <dbReference type="PROSITE" id="PS50261"/>
    </source>
</evidence>
<evidence type="ECO:0000256" key="4">
    <source>
        <dbReference type="ARBA" id="ARBA00022536"/>
    </source>
</evidence>
<dbReference type="FunFam" id="2.10.25.10:FF:000177">
    <property type="entry name" value="Adhesion G protein-coupled receptor E2"/>
    <property type="match status" value="1"/>
</dbReference>
<dbReference type="FunFam" id="1.20.1070.10:FF:000054">
    <property type="entry name" value="Adhesion G protein-coupled receptor E3"/>
    <property type="match status" value="1"/>
</dbReference>
<evidence type="ECO:0000256" key="8">
    <source>
        <dbReference type="ARBA" id="ARBA00022837"/>
    </source>
</evidence>
<dbReference type="InterPro" id="IPR001881">
    <property type="entry name" value="EGF-like_Ca-bd_dom"/>
</dbReference>
<keyword evidence="9" id="KW-0130">Cell adhesion</keyword>
<evidence type="ECO:0000256" key="6">
    <source>
        <dbReference type="ARBA" id="ARBA00022729"/>
    </source>
</evidence>
<dbReference type="InterPro" id="IPR000742">
    <property type="entry name" value="EGF"/>
</dbReference>
<dbReference type="InterPro" id="IPR000152">
    <property type="entry name" value="EGF-type_Asp/Asn_hydroxyl_site"/>
</dbReference>
<keyword evidence="22" id="KW-1185">Reference proteome</keyword>
<keyword evidence="8" id="KW-0106">Calcium</keyword>
<dbReference type="SMART" id="SM00303">
    <property type="entry name" value="GPS"/>
    <property type="match status" value="1"/>
</dbReference>
<feature type="domain" description="G-protein coupled receptors family 2 profile 2" evidence="20">
    <location>
        <begin position="432"/>
        <end position="678"/>
    </location>
</feature>
<dbReference type="PROSITE" id="PS50026">
    <property type="entry name" value="EGF_3"/>
    <property type="match status" value="2"/>
</dbReference>
<dbReference type="InterPro" id="IPR000203">
    <property type="entry name" value="GPS"/>
</dbReference>
<dbReference type="CDD" id="cd00054">
    <property type="entry name" value="EGF_CA"/>
    <property type="match status" value="2"/>
</dbReference>
<evidence type="ECO:0000256" key="11">
    <source>
        <dbReference type="ARBA" id="ARBA00023136"/>
    </source>
</evidence>
<dbReference type="PROSITE" id="PS00650">
    <property type="entry name" value="G_PROTEIN_RECEP_F2_2"/>
    <property type="match status" value="1"/>
</dbReference>
<evidence type="ECO:0000256" key="15">
    <source>
        <dbReference type="SAM" id="MobiDB-lite"/>
    </source>
</evidence>
<dbReference type="InterPro" id="IPR017983">
    <property type="entry name" value="GPCR_2_secretin-like_CS"/>
</dbReference>